<dbReference type="InterPro" id="IPR011041">
    <property type="entry name" value="Quinoprot_gluc/sorb_DH_b-prop"/>
</dbReference>
<gene>
    <name evidence="3" type="ORF">ACFQNG_04440</name>
</gene>
<dbReference type="Gene3D" id="2.120.10.30">
    <property type="entry name" value="TolB, C-terminal domain"/>
    <property type="match status" value="1"/>
</dbReference>
<dbReference type="Pfam" id="PF07995">
    <property type="entry name" value="GSDH"/>
    <property type="match status" value="1"/>
</dbReference>
<name>A0ABW2RHB7_9BACL</name>
<sequence>MSRESYRGDRDDPNANGGPTRIPLILSACTTGEDTAGKERKPVQETGKWETVTQDLNVPWSVAYADGTFYLTERGGTLVHVRQSGGSKRVSIELKRANRATGEGGLLGLALAPDFATSQRAYIYHTYEENGRLFNRIVLIEWLEQSGKWIERKALLEGIPGGPNHNGGRLAIGPDRHLYATTGDAGEKKLAQDKKSLAGKILRLKLDGGIPADNPFPQSYVYTYGHRNPQGLAWNRAGQLLSSEHGPSGVPGGHDELNLIQPGKNYGWPEIIGDETKEGMVSPVAHSDSGTWAPSGMAVTPAGELFVAALRGERLLKVTPAQGYEVTTALEGLGRLRDAVAVQNELYILTNNTDGRGQPRAGDDRLVKVRL</sequence>
<feature type="region of interest" description="Disordered" evidence="1">
    <location>
        <begin position="1"/>
        <end position="23"/>
    </location>
</feature>
<dbReference type="RefSeq" id="WP_379863655.1">
    <property type="nucleotide sequence ID" value="NZ_JBHTBW010000011.1"/>
</dbReference>
<dbReference type="SUPFAM" id="SSF50952">
    <property type="entry name" value="Soluble quinoprotein glucose dehydrogenase"/>
    <property type="match status" value="1"/>
</dbReference>
<evidence type="ECO:0000259" key="2">
    <source>
        <dbReference type="Pfam" id="PF07995"/>
    </source>
</evidence>
<feature type="domain" description="Glucose/Sorbosone dehydrogenase" evidence="2">
    <location>
        <begin position="56"/>
        <end position="356"/>
    </location>
</feature>
<dbReference type="Proteomes" id="UP001596500">
    <property type="component" value="Unassembled WGS sequence"/>
</dbReference>
<dbReference type="InterPro" id="IPR012938">
    <property type="entry name" value="Glc/Sorbosone_DH"/>
</dbReference>
<dbReference type="InterPro" id="IPR011042">
    <property type="entry name" value="6-blade_b-propeller_TolB-like"/>
</dbReference>
<evidence type="ECO:0000313" key="4">
    <source>
        <dbReference type="Proteomes" id="UP001596500"/>
    </source>
</evidence>
<protein>
    <submittedName>
        <fullName evidence="3">PQQ-dependent sugar dehydrogenase</fullName>
    </submittedName>
</protein>
<dbReference type="EMBL" id="JBHTBW010000011">
    <property type="protein sequence ID" value="MFC7440403.1"/>
    <property type="molecule type" value="Genomic_DNA"/>
</dbReference>
<evidence type="ECO:0000256" key="1">
    <source>
        <dbReference type="SAM" id="MobiDB-lite"/>
    </source>
</evidence>
<evidence type="ECO:0000313" key="3">
    <source>
        <dbReference type="EMBL" id="MFC7440403.1"/>
    </source>
</evidence>
<dbReference type="PANTHER" id="PTHR19328">
    <property type="entry name" value="HEDGEHOG-INTERACTING PROTEIN"/>
    <property type="match status" value="1"/>
</dbReference>
<proteinExistence type="predicted"/>
<dbReference type="PANTHER" id="PTHR19328:SF13">
    <property type="entry name" value="HIPL1 PROTEIN"/>
    <property type="match status" value="1"/>
</dbReference>
<feature type="compositionally biased region" description="Basic and acidic residues" evidence="1">
    <location>
        <begin position="1"/>
        <end position="13"/>
    </location>
</feature>
<comment type="caution">
    <text evidence="3">The sequence shown here is derived from an EMBL/GenBank/DDBJ whole genome shotgun (WGS) entry which is preliminary data.</text>
</comment>
<reference evidence="4" key="1">
    <citation type="journal article" date="2019" name="Int. J. Syst. Evol. Microbiol.">
        <title>The Global Catalogue of Microorganisms (GCM) 10K type strain sequencing project: providing services to taxonomists for standard genome sequencing and annotation.</title>
        <authorList>
            <consortium name="The Broad Institute Genomics Platform"/>
            <consortium name="The Broad Institute Genome Sequencing Center for Infectious Disease"/>
            <person name="Wu L."/>
            <person name="Ma J."/>
        </authorList>
    </citation>
    <scope>NUCLEOTIDE SEQUENCE [LARGE SCALE GENOMIC DNA]</scope>
    <source>
        <strain evidence="4">CGMCC 1.12942</strain>
    </source>
</reference>
<accession>A0ABW2RHB7</accession>
<keyword evidence="4" id="KW-1185">Reference proteome</keyword>
<organism evidence="3 4">
    <name type="scientific">Laceyella putida</name>
    <dbReference type="NCBI Taxonomy" id="110101"/>
    <lineage>
        <taxon>Bacteria</taxon>
        <taxon>Bacillati</taxon>
        <taxon>Bacillota</taxon>
        <taxon>Bacilli</taxon>
        <taxon>Bacillales</taxon>
        <taxon>Thermoactinomycetaceae</taxon>
        <taxon>Laceyella</taxon>
    </lineage>
</organism>